<evidence type="ECO:0000259" key="4">
    <source>
        <dbReference type="PROSITE" id="PS50995"/>
    </source>
</evidence>
<keyword evidence="1" id="KW-0805">Transcription regulation</keyword>
<evidence type="ECO:0000256" key="1">
    <source>
        <dbReference type="ARBA" id="ARBA00023015"/>
    </source>
</evidence>
<proteinExistence type="predicted"/>
<dbReference type="Proteomes" id="UP000886887">
    <property type="component" value="Unassembled WGS sequence"/>
</dbReference>
<dbReference type="SMART" id="SM00347">
    <property type="entry name" value="HTH_MARR"/>
    <property type="match status" value="1"/>
</dbReference>
<evidence type="ECO:0000313" key="6">
    <source>
        <dbReference type="Proteomes" id="UP000886887"/>
    </source>
</evidence>
<gene>
    <name evidence="5" type="ORF">IAB73_06850</name>
</gene>
<reference evidence="5" key="2">
    <citation type="journal article" date="2021" name="PeerJ">
        <title>Extensive microbial diversity within the chicken gut microbiome revealed by metagenomics and culture.</title>
        <authorList>
            <person name="Gilroy R."/>
            <person name="Ravi A."/>
            <person name="Getino M."/>
            <person name="Pursley I."/>
            <person name="Horton D.L."/>
            <person name="Alikhan N.F."/>
            <person name="Baker D."/>
            <person name="Gharbi K."/>
            <person name="Hall N."/>
            <person name="Watson M."/>
            <person name="Adriaenssens E.M."/>
            <person name="Foster-Nyarko E."/>
            <person name="Jarju S."/>
            <person name="Secka A."/>
            <person name="Antonio M."/>
            <person name="Oren A."/>
            <person name="Chaudhuri R.R."/>
            <person name="La Ragione R."/>
            <person name="Hildebrand F."/>
            <person name="Pallen M.J."/>
        </authorList>
    </citation>
    <scope>NUCLEOTIDE SEQUENCE</scope>
    <source>
        <strain evidence="5">ChiSxjej2B14-6234</strain>
    </source>
</reference>
<dbReference type="InterPro" id="IPR036390">
    <property type="entry name" value="WH_DNA-bd_sf"/>
</dbReference>
<dbReference type="SUPFAM" id="SSF46785">
    <property type="entry name" value="Winged helix' DNA-binding domain"/>
    <property type="match status" value="1"/>
</dbReference>
<dbReference type="PROSITE" id="PS01117">
    <property type="entry name" value="HTH_MARR_1"/>
    <property type="match status" value="1"/>
</dbReference>
<organism evidence="5 6">
    <name type="scientific">Candidatus Onthenecus intestinigallinarum</name>
    <dbReference type="NCBI Taxonomy" id="2840875"/>
    <lineage>
        <taxon>Bacteria</taxon>
        <taxon>Bacillati</taxon>
        <taxon>Bacillota</taxon>
        <taxon>Clostridia</taxon>
        <taxon>Eubacteriales</taxon>
        <taxon>Candidatus Onthenecus</taxon>
    </lineage>
</organism>
<evidence type="ECO:0000313" key="5">
    <source>
        <dbReference type="EMBL" id="HIQ71905.1"/>
    </source>
</evidence>
<dbReference type="PANTHER" id="PTHR42756">
    <property type="entry name" value="TRANSCRIPTIONAL REGULATOR, MARR"/>
    <property type="match status" value="1"/>
</dbReference>
<name>A0A9D0ZAJ5_9FIRM</name>
<evidence type="ECO:0000256" key="3">
    <source>
        <dbReference type="ARBA" id="ARBA00023163"/>
    </source>
</evidence>
<protein>
    <submittedName>
        <fullName evidence="5">MarR family transcriptional regulator</fullName>
    </submittedName>
</protein>
<dbReference type="GO" id="GO:0003677">
    <property type="term" value="F:DNA binding"/>
    <property type="evidence" value="ECO:0007669"/>
    <property type="project" value="UniProtKB-KW"/>
</dbReference>
<dbReference type="InterPro" id="IPR000835">
    <property type="entry name" value="HTH_MarR-typ"/>
</dbReference>
<dbReference type="Pfam" id="PF12802">
    <property type="entry name" value="MarR_2"/>
    <property type="match status" value="1"/>
</dbReference>
<evidence type="ECO:0000256" key="2">
    <source>
        <dbReference type="ARBA" id="ARBA00023125"/>
    </source>
</evidence>
<keyword evidence="2" id="KW-0238">DNA-binding</keyword>
<sequence>MAETTRVSLMLKMLHHAFARRLNRNIEALGLTKAQCDVLGYLARHEDETVYPADLEHRLRLQGPTVTGLVKRLAEKGFVQTLPSATDGRRKELRLTDKSRAIHEGMLRYLDEQEEVLLHGLSGAERETLLRLLGVMLSNMQDE</sequence>
<dbReference type="GO" id="GO:0003700">
    <property type="term" value="F:DNA-binding transcription factor activity"/>
    <property type="evidence" value="ECO:0007669"/>
    <property type="project" value="InterPro"/>
</dbReference>
<dbReference type="PRINTS" id="PR00598">
    <property type="entry name" value="HTHMARR"/>
</dbReference>
<dbReference type="InterPro" id="IPR023187">
    <property type="entry name" value="Tscrpt_reg_MarR-type_CS"/>
</dbReference>
<dbReference type="AlphaFoldDB" id="A0A9D0ZAJ5"/>
<dbReference type="PROSITE" id="PS50995">
    <property type="entry name" value="HTH_MARR_2"/>
    <property type="match status" value="1"/>
</dbReference>
<dbReference type="InterPro" id="IPR036388">
    <property type="entry name" value="WH-like_DNA-bd_sf"/>
</dbReference>
<keyword evidence="3" id="KW-0804">Transcription</keyword>
<comment type="caution">
    <text evidence="5">The sequence shown here is derived from an EMBL/GenBank/DDBJ whole genome shotgun (WGS) entry which is preliminary data.</text>
</comment>
<dbReference type="EMBL" id="DVFJ01000021">
    <property type="protein sequence ID" value="HIQ71905.1"/>
    <property type="molecule type" value="Genomic_DNA"/>
</dbReference>
<dbReference type="Gene3D" id="1.10.10.10">
    <property type="entry name" value="Winged helix-like DNA-binding domain superfamily/Winged helix DNA-binding domain"/>
    <property type="match status" value="1"/>
</dbReference>
<accession>A0A9D0ZAJ5</accession>
<dbReference type="PANTHER" id="PTHR42756:SF1">
    <property type="entry name" value="TRANSCRIPTIONAL REPRESSOR OF EMRAB OPERON"/>
    <property type="match status" value="1"/>
</dbReference>
<feature type="domain" description="HTH marR-type" evidence="4">
    <location>
        <begin position="1"/>
        <end position="138"/>
    </location>
</feature>
<reference evidence="5" key="1">
    <citation type="submission" date="2020-10" db="EMBL/GenBank/DDBJ databases">
        <authorList>
            <person name="Gilroy R."/>
        </authorList>
    </citation>
    <scope>NUCLEOTIDE SEQUENCE</scope>
    <source>
        <strain evidence="5">ChiSxjej2B14-6234</strain>
    </source>
</reference>